<dbReference type="Proteomes" id="UP000784919">
    <property type="component" value="Unassembled WGS sequence"/>
</dbReference>
<organism evidence="2 3">
    <name type="scientific">Claviceps arundinis</name>
    <dbReference type="NCBI Taxonomy" id="1623583"/>
    <lineage>
        <taxon>Eukaryota</taxon>
        <taxon>Fungi</taxon>
        <taxon>Dikarya</taxon>
        <taxon>Ascomycota</taxon>
        <taxon>Pezizomycotina</taxon>
        <taxon>Sordariomycetes</taxon>
        <taxon>Hypocreomycetidae</taxon>
        <taxon>Hypocreales</taxon>
        <taxon>Clavicipitaceae</taxon>
        <taxon>Claviceps</taxon>
    </lineage>
</organism>
<dbReference type="EMBL" id="SRPS01000454">
    <property type="protein sequence ID" value="KAG5957737.1"/>
    <property type="molecule type" value="Genomic_DNA"/>
</dbReference>
<evidence type="ECO:0000313" key="2">
    <source>
        <dbReference type="EMBL" id="KAG5957737.1"/>
    </source>
</evidence>
<dbReference type="OrthoDB" id="10441838at2759"/>
<feature type="region of interest" description="Disordered" evidence="1">
    <location>
        <begin position="14"/>
        <end position="34"/>
    </location>
</feature>
<protein>
    <submittedName>
        <fullName evidence="2">Uncharacterized protein</fullName>
    </submittedName>
</protein>
<comment type="caution">
    <text evidence="2">The sequence shown here is derived from an EMBL/GenBank/DDBJ whole genome shotgun (WGS) entry which is preliminary data.</text>
</comment>
<feature type="compositionally biased region" description="Polar residues" evidence="1">
    <location>
        <begin position="25"/>
        <end position="34"/>
    </location>
</feature>
<proteinExistence type="predicted"/>
<name>A0A9P7MLY9_9HYPO</name>
<evidence type="ECO:0000256" key="1">
    <source>
        <dbReference type="SAM" id="MobiDB-lite"/>
    </source>
</evidence>
<dbReference type="AlphaFoldDB" id="A0A9P7MLY9"/>
<sequence>MSLSTDISFCDRVQSETPEQHRSHLSISPDLQSCGESSSKYFHGTSLRHFVDRRKRSSPSRSHSIPASALTVAHSLLRTRFSPA</sequence>
<feature type="non-terminal residue" evidence="2">
    <location>
        <position position="84"/>
    </location>
</feature>
<evidence type="ECO:0000313" key="3">
    <source>
        <dbReference type="Proteomes" id="UP000784919"/>
    </source>
</evidence>
<reference evidence="2" key="1">
    <citation type="journal article" date="2020" name="bioRxiv">
        <title>Whole genome comparisons of ergot fungi reveals the divergence and evolution of species within the genus Claviceps are the result of varying mechanisms driving genome evolution and host range expansion.</title>
        <authorList>
            <person name="Wyka S.A."/>
            <person name="Mondo S.J."/>
            <person name="Liu M."/>
            <person name="Dettman J."/>
            <person name="Nalam V."/>
            <person name="Broders K.D."/>
        </authorList>
    </citation>
    <scope>NUCLEOTIDE SEQUENCE</scope>
    <source>
        <strain evidence="2">CCC 1102</strain>
    </source>
</reference>
<accession>A0A9P7MLY9</accession>
<gene>
    <name evidence="2" type="ORF">E4U56_005988</name>
</gene>